<dbReference type="AlphaFoldDB" id="A0A317MVN3"/>
<evidence type="ECO:0000256" key="6">
    <source>
        <dbReference type="ARBA" id="ARBA00023316"/>
    </source>
</evidence>
<dbReference type="EMBL" id="QGTJ01000015">
    <property type="protein sequence ID" value="PWV58621.1"/>
    <property type="molecule type" value="Genomic_DNA"/>
</dbReference>
<dbReference type="SUPFAM" id="SSF141523">
    <property type="entry name" value="L,D-transpeptidase catalytic domain-like"/>
    <property type="match status" value="1"/>
</dbReference>
<organism evidence="9 10">
    <name type="scientific">Plasticicumulans acidivorans</name>
    <dbReference type="NCBI Taxonomy" id="886464"/>
    <lineage>
        <taxon>Bacteria</taxon>
        <taxon>Pseudomonadati</taxon>
        <taxon>Pseudomonadota</taxon>
        <taxon>Gammaproteobacteria</taxon>
        <taxon>Candidatus Competibacteraceae</taxon>
        <taxon>Plasticicumulans</taxon>
    </lineage>
</organism>
<keyword evidence="10" id="KW-1185">Reference proteome</keyword>
<evidence type="ECO:0000256" key="4">
    <source>
        <dbReference type="ARBA" id="ARBA00022960"/>
    </source>
</evidence>
<feature type="domain" description="L,D-TPase catalytic" evidence="8">
    <location>
        <begin position="37"/>
        <end position="173"/>
    </location>
</feature>
<comment type="similarity">
    <text evidence="2">Belongs to the YkuD family.</text>
</comment>
<dbReference type="UniPathway" id="UPA00219"/>
<dbReference type="PROSITE" id="PS52029">
    <property type="entry name" value="LD_TPASE"/>
    <property type="match status" value="1"/>
</dbReference>
<gene>
    <name evidence="9" type="ORF">C7443_11549</name>
</gene>
<keyword evidence="6 7" id="KW-0961">Cell wall biogenesis/degradation</keyword>
<feature type="active site" description="Nucleophile" evidence="7">
    <location>
        <position position="149"/>
    </location>
</feature>
<dbReference type="CDD" id="cd16913">
    <property type="entry name" value="YkuD_like"/>
    <property type="match status" value="1"/>
</dbReference>
<evidence type="ECO:0000256" key="2">
    <source>
        <dbReference type="ARBA" id="ARBA00005992"/>
    </source>
</evidence>
<dbReference type="GO" id="GO:0008360">
    <property type="term" value="P:regulation of cell shape"/>
    <property type="evidence" value="ECO:0007669"/>
    <property type="project" value="UniProtKB-UniRule"/>
</dbReference>
<dbReference type="InterPro" id="IPR038063">
    <property type="entry name" value="Transpep_catalytic_dom"/>
</dbReference>
<dbReference type="OrthoDB" id="9809748at2"/>
<comment type="pathway">
    <text evidence="1 7">Cell wall biogenesis; peptidoglycan biosynthesis.</text>
</comment>
<evidence type="ECO:0000256" key="1">
    <source>
        <dbReference type="ARBA" id="ARBA00004752"/>
    </source>
</evidence>
<protein>
    <submittedName>
        <fullName evidence="9">L,D-transpeptidase-like protein</fullName>
    </submittedName>
</protein>
<dbReference type="Gene3D" id="2.40.440.10">
    <property type="entry name" value="L,D-transpeptidase catalytic domain-like"/>
    <property type="match status" value="1"/>
</dbReference>
<dbReference type="PANTHER" id="PTHR36699">
    <property type="entry name" value="LD-TRANSPEPTIDASE"/>
    <property type="match status" value="1"/>
</dbReference>
<comment type="caution">
    <text evidence="9">The sequence shown here is derived from an EMBL/GenBank/DDBJ whole genome shotgun (WGS) entry which is preliminary data.</text>
</comment>
<dbReference type="PANTHER" id="PTHR36699:SF1">
    <property type="entry name" value="L,D-TRANSPEPTIDASE YAFK-RELATED"/>
    <property type="match status" value="1"/>
</dbReference>
<dbReference type="Proteomes" id="UP000246569">
    <property type="component" value="Unassembled WGS sequence"/>
</dbReference>
<evidence type="ECO:0000259" key="8">
    <source>
        <dbReference type="PROSITE" id="PS52029"/>
    </source>
</evidence>
<dbReference type="GO" id="GO:0016740">
    <property type="term" value="F:transferase activity"/>
    <property type="evidence" value="ECO:0007669"/>
    <property type="project" value="UniProtKB-KW"/>
</dbReference>
<accession>A0A317MVN3</accession>
<proteinExistence type="inferred from homology"/>
<keyword evidence="4 7" id="KW-0133">Cell shape</keyword>
<name>A0A317MVN3_9GAMM</name>
<reference evidence="9 10" key="1">
    <citation type="submission" date="2018-05" db="EMBL/GenBank/DDBJ databases">
        <title>Genomic Encyclopedia of Type Strains, Phase IV (KMG-IV): sequencing the most valuable type-strain genomes for metagenomic binning, comparative biology and taxonomic classification.</title>
        <authorList>
            <person name="Goeker M."/>
        </authorList>
    </citation>
    <scope>NUCLEOTIDE SEQUENCE [LARGE SCALE GENOMIC DNA]</scope>
    <source>
        <strain evidence="9 10">DSM 23606</strain>
    </source>
</reference>
<evidence type="ECO:0000313" key="9">
    <source>
        <dbReference type="EMBL" id="PWV58621.1"/>
    </source>
</evidence>
<sequence length="174" mass="19367">MNTAISVLLGLGLLAPLSVALWAHLPRRPLPADARADQVLLLKHERRLLLLQDGAVLREYRVALGPQPRGHKQREGDGRTPEGLYRLDWRNPRSRFHLSLHVSYPDTDDEARARTAGHPAGGAIMIHGLRNGSGWLGRLHRLSDWTQGCIAVTNTEIAEIWRVVADGTPIELRP</sequence>
<dbReference type="RefSeq" id="WP_110020429.1">
    <property type="nucleotide sequence ID" value="NZ_QGTJ01000015.1"/>
</dbReference>
<keyword evidence="5 7" id="KW-0573">Peptidoglycan synthesis</keyword>
<dbReference type="GO" id="GO:0009252">
    <property type="term" value="P:peptidoglycan biosynthetic process"/>
    <property type="evidence" value="ECO:0007669"/>
    <property type="project" value="UniProtKB-UniPathway"/>
</dbReference>
<evidence type="ECO:0000256" key="7">
    <source>
        <dbReference type="PROSITE-ProRule" id="PRU01373"/>
    </source>
</evidence>
<evidence type="ECO:0000313" key="10">
    <source>
        <dbReference type="Proteomes" id="UP000246569"/>
    </source>
</evidence>
<dbReference type="InterPro" id="IPR005490">
    <property type="entry name" value="LD_TPept_cat_dom"/>
</dbReference>
<feature type="active site" description="Proton donor/acceptor" evidence="7">
    <location>
        <position position="127"/>
    </location>
</feature>
<dbReference type="Pfam" id="PF03734">
    <property type="entry name" value="YkuD"/>
    <property type="match status" value="1"/>
</dbReference>
<dbReference type="GO" id="GO:0071555">
    <property type="term" value="P:cell wall organization"/>
    <property type="evidence" value="ECO:0007669"/>
    <property type="project" value="UniProtKB-UniRule"/>
</dbReference>
<evidence type="ECO:0000256" key="5">
    <source>
        <dbReference type="ARBA" id="ARBA00022984"/>
    </source>
</evidence>
<keyword evidence="3" id="KW-0808">Transferase</keyword>
<dbReference type="GO" id="GO:0004180">
    <property type="term" value="F:carboxypeptidase activity"/>
    <property type="evidence" value="ECO:0007669"/>
    <property type="project" value="UniProtKB-ARBA"/>
</dbReference>
<evidence type="ECO:0000256" key="3">
    <source>
        <dbReference type="ARBA" id="ARBA00022679"/>
    </source>
</evidence>